<accession>A0A3N7HIW1</accession>
<evidence type="ECO:0000256" key="1">
    <source>
        <dbReference type="SAM" id="MobiDB-lite"/>
    </source>
</evidence>
<proteinExistence type="predicted"/>
<dbReference type="OrthoDB" id="69764at2"/>
<dbReference type="InterPro" id="IPR021607">
    <property type="entry name" value="DUF3224"/>
</dbReference>
<organism evidence="2 3">
    <name type="scientific">Piscinibacter terrae</name>
    <dbReference type="NCBI Taxonomy" id="2496871"/>
    <lineage>
        <taxon>Bacteria</taxon>
        <taxon>Pseudomonadati</taxon>
        <taxon>Pseudomonadota</taxon>
        <taxon>Betaproteobacteria</taxon>
        <taxon>Burkholderiales</taxon>
        <taxon>Sphaerotilaceae</taxon>
        <taxon>Piscinibacter</taxon>
    </lineage>
</organism>
<dbReference type="Pfam" id="PF11528">
    <property type="entry name" value="DUF3224"/>
    <property type="match status" value="1"/>
</dbReference>
<reference evidence="2 3" key="2">
    <citation type="submission" date="2018-12" db="EMBL/GenBank/DDBJ databases">
        <title>Rhizobacter gummiphilus sp. nov., a rubber-degrading bacterium isolated from the soil of a botanical garden in Japan.</title>
        <authorList>
            <person name="Shunsuke S.S."/>
        </authorList>
    </citation>
    <scope>NUCLEOTIDE SEQUENCE [LARGE SCALE GENOMIC DNA]</scope>
    <source>
        <strain evidence="2 3">S-16</strain>
    </source>
</reference>
<dbReference type="EMBL" id="QUSW01000009">
    <property type="protein sequence ID" value="RQP21980.1"/>
    <property type="molecule type" value="Genomic_DNA"/>
</dbReference>
<protein>
    <submittedName>
        <fullName evidence="2">DUF3224 domain-containing protein</fullName>
    </submittedName>
</protein>
<dbReference type="Proteomes" id="UP000267464">
    <property type="component" value="Unassembled WGS sequence"/>
</dbReference>
<comment type="caution">
    <text evidence="2">The sequence shown here is derived from an EMBL/GenBank/DDBJ whole genome shotgun (WGS) entry which is preliminary data.</text>
</comment>
<feature type="region of interest" description="Disordered" evidence="1">
    <location>
        <begin position="1"/>
        <end position="22"/>
    </location>
</feature>
<dbReference type="Gene3D" id="2.40.350.10">
    <property type="entry name" value="SO1590-like"/>
    <property type="match status" value="1"/>
</dbReference>
<dbReference type="InterPro" id="IPR023159">
    <property type="entry name" value="SO1590-like_sf"/>
</dbReference>
<name>A0A3N7HIW1_9BURK</name>
<dbReference type="AlphaFoldDB" id="A0A3N7HIW1"/>
<evidence type="ECO:0000313" key="3">
    <source>
        <dbReference type="Proteomes" id="UP000267464"/>
    </source>
</evidence>
<dbReference type="SUPFAM" id="SSF159238">
    <property type="entry name" value="SO1590-like"/>
    <property type="match status" value="1"/>
</dbReference>
<evidence type="ECO:0000313" key="2">
    <source>
        <dbReference type="EMBL" id="RQP21980.1"/>
    </source>
</evidence>
<reference evidence="2 3" key="1">
    <citation type="submission" date="2018-08" db="EMBL/GenBank/DDBJ databases">
        <authorList>
            <person name="Khan S.A."/>
            <person name="Jeon C.O."/>
            <person name="Chun B.H."/>
            <person name="Jeong S.E."/>
        </authorList>
    </citation>
    <scope>NUCLEOTIDE SEQUENCE [LARGE SCALE GENOMIC DNA]</scope>
    <source>
        <strain evidence="2 3">S-16</strain>
    </source>
</reference>
<keyword evidence="3" id="KW-1185">Reference proteome</keyword>
<sequence length="132" mass="13991">MQQALGEFDVKLPNQPPAEGTEAAQLGRRAILKEFRGDLQGSSLGEMLAAGSTVPGSAGYVAMERVEGSLAGRSGSFVLMHFGVMDRGQSSLTIRVVPDSGTDGLAGLIGTMNIDIRDGHHFYRLDYELPPA</sequence>
<gene>
    <name evidence="2" type="ORF">DZC73_25925</name>
</gene>